<evidence type="ECO:0000256" key="5">
    <source>
        <dbReference type="ARBA" id="ARBA00023163"/>
    </source>
</evidence>
<dbReference type="PANTHER" id="PTHR33164">
    <property type="entry name" value="TRANSCRIPTIONAL REGULATOR, MARR FAMILY"/>
    <property type="match status" value="1"/>
</dbReference>
<dbReference type="SUPFAM" id="SSF46785">
    <property type="entry name" value="Winged helix' DNA-binding domain"/>
    <property type="match status" value="1"/>
</dbReference>
<proteinExistence type="predicted"/>
<keyword evidence="4 7" id="KW-0238">DNA-binding</keyword>
<dbReference type="InterPro" id="IPR055166">
    <property type="entry name" value="Transc_reg_Sar_Rot_HTH"/>
</dbReference>
<dbReference type="InterPro" id="IPR036388">
    <property type="entry name" value="WH-like_DNA-bd_sf"/>
</dbReference>
<dbReference type="InterPro" id="IPR000835">
    <property type="entry name" value="HTH_MarR-typ"/>
</dbReference>
<evidence type="ECO:0000259" key="6">
    <source>
        <dbReference type="PROSITE" id="PS50995"/>
    </source>
</evidence>
<comment type="subcellular location">
    <subcellularLocation>
        <location evidence="1">Cytoplasm</location>
    </subcellularLocation>
</comment>
<evidence type="ECO:0000256" key="2">
    <source>
        <dbReference type="ARBA" id="ARBA00022490"/>
    </source>
</evidence>
<evidence type="ECO:0000256" key="3">
    <source>
        <dbReference type="ARBA" id="ARBA00023015"/>
    </source>
</evidence>
<dbReference type="GO" id="GO:0005737">
    <property type="term" value="C:cytoplasm"/>
    <property type="evidence" value="ECO:0007669"/>
    <property type="project" value="UniProtKB-SubCell"/>
</dbReference>
<dbReference type="RefSeq" id="WP_176754067.1">
    <property type="nucleotide sequence ID" value="NZ_FNFY01000006.1"/>
</dbReference>
<dbReference type="PANTHER" id="PTHR33164:SF5">
    <property type="entry name" value="ORGANIC HYDROPEROXIDE RESISTANCE TRANSCRIPTIONAL REGULATOR"/>
    <property type="match status" value="1"/>
</dbReference>
<dbReference type="Proteomes" id="UP000199008">
    <property type="component" value="Unassembled WGS sequence"/>
</dbReference>
<accession>A0A1G9DPY4</accession>
<keyword evidence="2" id="KW-0963">Cytoplasm</keyword>
<dbReference type="SMART" id="SM00347">
    <property type="entry name" value="HTH_MARR"/>
    <property type="match status" value="1"/>
</dbReference>
<protein>
    <submittedName>
        <fullName evidence="7">DNA-binding transcriptional regulator, MarR family</fullName>
    </submittedName>
</protein>
<dbReference type="InterPro" id="IPR036390">
    <property type="entry name" value="WH_DNA-bd_sf"/>
</dbReference>
<evidence type="ECO:0000313" key="8">
    <source>
        <dbReference type="Proteomes" id="UP000199008"/>
    </source>
</evidence>
<feature type="domain" description="HTH marR-type" evidence="6">
    <location>
        <begin position="7"/>
        <end position="138"/>
    </location>
</feature>
<dbReference type="GO" id="GO:0003700">
    <property type="term" value="F:DNA-binding transcription factor activity"/>
    <property type="evidence" value="ECO:0007669"/>
    <property type="project" value="InterPro"/>
</dbReference>
<dbReference type="Pfam" id="PF22381">
    <property type="entry name" value="Staph_reg_Sar_Rot"/>
    <property type="match status" value="1"/>
</dbReference>
<dbReference type="PROSITE" id="PS50995">
    <property type="entry name" value="HTH_MARR_2"/>
    <property type="match status" value="1"/>
</dbReference>
<keyword evidence="3" id="KW-0805">Transcription regulation</keyword>
<dbReference type="EMBL" id="FNFY01000006">
    <property type="protein sequence ID" value="SDK65934.1"/>
    <property type="molecule type" value="Genomic_DNA"/>
</dbReference>
<dbReference type="AlphaFoldDB" id="A0A1G9DPY4"/>
<dbReference type="GO" id="GO:0006950">
    <property type="term" value="P:response to stress"/>
    <property type="evidence" value="ECO:0007669"/>
    <property type="project" value="TreeGrafter"/>
</dbReference>
<gene>
    <name evidence="7" type="ORF">SAMN05216216_10697</name>
</gene>
<organism evidence="7 8">
    <name type="scientific">Lacicoccus qingdaonensis</name>
    <dbReference type="NCBI Taxonomy" id="576118"/>
    <lineage>
        <taxon>Bacteria</taxon>
        <taxon>Bacillati</taxon>
        <taxon>Bacillota</taxon>
        <taxon>Bacilli</taxon>
        <taxon>Bacillales</taxon>
        <taxon>Salinicoccaceae</taxon>
        <taxon>Lacicoccus</taxon>
    </lineage>
</organism>
<dbReference type="GO" id="GO:0003677">
    <property type="term" value="F:DNA binding"/>
    <property type="evidence" value="ECO:0007669"/>
    <property type="project" value="UniProtKB-KW"/>
</dbReference>
<reference evidence="8" key="1">
    <citation type="submission" date="2016-10" db="EMBL/GenBank/DDBJ databases">
        <authorList>
            <person name="Varghese N."/>
            <person name="Submissions S."/>
        </authorList>
    </citation>
    <scope>NUCLEOTIDE SEQUENCE [LARGE SCALE GENOMIC DNA]</scope>
    <source>
        <strain evidence="8">CGMCC 1.8895</strain>
    </source>
</reference>
<evidence type="ECO:0000313" key="7">
    <source>
        <dbReference type="EMBL" id="SDK65934.1"/>
    </source>
</evidence>
<keyword evidence="8" id="KW-1185">Reference proteome</keyword>
<evidence type="ECO:0000256" key="1">
    <source>
        <dbReference type="ARBA" id="ARBA00004496"/>
    </source>
</evidence>
<dbReference type="Gene3D" id="1.10.10.10">
    <property type="entry name" value="Winged helix-like DNA-binding domain superfamily/Winged helix DNA-binding domain"/>
    <property type="match status" value="1"/>
</dbReference>
<dbReference type="STRING" id="576118.SAMN05216216_10697"/>
<dbReference type="InterPro" id="IPR039422">
    <property type="entry name" value="MarR/SlyA-like"/>
</dbReference>
<name>A0A1G9DPY4_9BACL</name>
<evidence type="ECO:0000256" key="4">
    <source>
        <dbReference type="ARBA" id="ARBA00023125"/>
    </source>
</evidence>
<keyword evidence="5" id="KW-0804">Transcription</keyword>
<sequence>MCYSNLDERLCFNLYNIQRQVNRFYSNHVLHDTDLTYTQYLVLTLLWKHEKLNLKTIAELLQLDNATISPLIKRIENLGYVKREKDIYDQRHVYVTATETGKNLEKKIGHRFSLFTEHLSMSREQNDELLETLKLISSDLNKLKITQP</sequence>